<accession>A0AAN6YV68</accession>
<keyword evidence="2" id="KW-0521">NADP</keyword>
<evidence type="ECO:0000256" key="1">
    <source>
        <dbReference type="ARBA" id="ARBA00005725"/>
    </source>
</evidence>
<reference evidence="5" key="2">
    <citation type="submission" date="2023-05" db="EMBL/GenBank/DDBJ databases">
        <authorList>
            <consortium name="Lawrence Berkeley National Laboratory"/>
            <person name="Steindorff A."/>
            <person name="Hensen N."/>
            <person name="Bonometti L."/>
            <person name="Westerberg I."/>
            <person name="Brannstrom I.O."/>
            <person name="Guillou S."/>
            <person name="Cros-Aarteil S."/>
            <person name="Calhoun S."/>
            <person name="Haridas S."/>
            <person name="Kuo A."/>
            <person name="Mondo S."/>
            <person name="Pangilinan J."/>
            <person name="Riley R."/>
            <person name="Labutti K."/>
            <person name="Andreopoulos B."/>
            <person name="Lipzen A."/>
            <person name="Chen C."/>
            <person name="Yanf M."/>
            <person name="Daum C."/>
            <person name="Ng V."/>
            <person name="Clum A."/>
            <person name="Ohm R."/>
            <person name="Martin F."/>
            <person name="Silar P."/>
            <person name="Natvig D."/>
            <person name="Lalanne C."/>
            <person name="Gautier V."/>
            <person name="Ament-Velasquez S.L."/>
            <person name="Kruys A."/>
            <person name="Hutchinson M.I."/>
            <person name="Powell A.J."/>
            <person name="Barry K."/>
            <person name="Miller A.N."/>
            <person name="Grigoriev I.V."/>
            <person name="Debuchy R."/>
            <person name="Gladieux P."/>
            <person name="Thoren M.H."/>
            <person name="Johannesson H."/>
        </authorList>
    </citation>
    <scope>NUCLEOTIDE SEQUENCE</scope>
    <source>
        <strain evidence="5">CBS 508.74</strain>
    </source>
</reference>
<dbReference type="CDD" id="cd05259">
    <property type="entry name" value="PCBER_SDR_a"/>
    <property type="match status" value="1"/>
</dbReference>
<evidence type="ECO:0000256" key="3">
    <source>
        <dbReference type="ARBA" id="ARBA00023002"/>
    </source>
</evidence>
<reference evidence="5" key="1">
    <citation type="journal article" date="2023" name="Mol. Phylogenet. Evol.">
        <title>Genome-scale phylogeny and comparative genomics of the fungal order Sordariales.</title>
        <authorList>
            <person name="Hensen N."/>
            <person name="Bonometti L."/>
            <person name="Westerberg I."/>
            <person name="Brannstrom I.O."/>
            <person name="Guillou S."/>
            <person name="Cros-Aarteil S."/>
            <person name="Calhoun S."/>
            <person name="Haridas S."/>
            <person name="Kuo A."/>
            <person name="Mondo S."/>
            <person name="Pangilinan J."/>
            <person name="Riley R."/>
            <person name="LaButti K."/>
            <person name="Andreopoulos B."/>
            <person name="Lipzen A."/>
            <person name="Chen C."/>
            <person name="Yan M."/>
            <person name="Daum C."/>
            <person name="Ng V."/>
            <person name="Clum A."/>
            <person name="Steindorff A."/>
            <person name="Ohm R.A."/>
            <person name="Martin F."/>
            <person name="Silar P."/>
            <person name="Natvig D.O."/>
            <person name="Lalanne C."/>
            <person name="Gautier V."/>
            <person name="Ament-Velasquez S.L."/>
            <person name="Kruys A."/>
            <person name="Hutchinson M.I."/>
            <person name="Powell A.J."/>
            <person name="Barry K."/>
            <person name="Miller A.N."/>
            <person name="Grigoriev I.V."/>
            <person name="Debuchy R."/>
            <person name="Gladieux P."/>
            <person name="Hiltunen Thoren M."/>
            <person name="Johannesson H."/>
        </authorList>
    </citation>
    <scope>NUCLEOTIDE SEQUENCE</scope>
    <source>
        <strain evidence="5">CBS 508.74</strain>
    </source>
</reference>
<dbReference type="InterPro" id="IPR036291">
    <property type="entry name" value="NAD(P)-bd_dom_sf"/>
</dbReference>
<sequence length="320" mass="34765">MAPPKTFEKIAITGATGHIGQALVTELLKTGKHTITALTRAESKRAPPNGVKSVQVDYNDQETLIAALRGQDFLIIALAITAPPDTHSKLVKAAASAGVPYVMPNCYGADIRNPTLANEPLGAIVMAQIAEIESLGLSYVTLACGVWYEWSLALGDAFFGFDIKSRKAVFLDDGKTALNVSTWEMCGRAVTALLNLPESGASPALEDWKNEPVYVRSFRVTQRDMLDSLHRVLGTTDEDWAISYEPAEKRAQEGLDEFAKGIITGRAKNMYSRHFMRARAGELEFSKDVANEVLGLAEESLDEATKKAVEMLESGFDPLA</sequence>
<protein>
    <submittedName>
        <fullName evidence="5">NAD(P)-binding protein</fullName>
    </submittedName>
</protein>
<dbReference type="EMBL" id="MU853336">
    <property type="protein sequence ID" value="KAK4114728.1"/>
    <property type="molecule type" value="Genomic_DNA"/>
</dbReference>
<evidence type="ECO:0000313" key="6">
    <source>
        <dbReference type="Proteomes" id="UP001302812"/>
    </source>
</evidence>
<dbReference type="PANTHER" id="PTHR47706:SF7">
    <property type="entry name" value="CIPA-LIKE, PUTATIVE (AFU_ORTHOLOGUE AFUA_1G01630)-RELATED"/>
    <property type="match status" value="1"/>
</dbReference>
<dbReference type="GeneID" id="89941640"/>
<dbReference type="Gene3D" id="3.40.50.720">
    <property type="entry name" value="NAD(P)-binding Rossmann-like Domain"/>
    <property type="match status" value="1"/>
</dbReference>
<dbReference type="SUPFAM" id="SSF51735">
    <property type="entry name" value="NAD(P)-binding Rossmann-fold domains"/>
    <property type="match status" value="1"/>
</dbReference>
<dbReference type="GO" id="GO:0016491">
    <property type="term" value="F:oxidoreductase activity"/>
    <property type="evidence" value="ECO:0007669"/>
    <property type="project" value="UniProtKB-KW"/>
</dbReference>
<dbReference type="AlphaFoldDB" id="A0AAN6YV68"/>
<proteinExistence type="inferred from homology"/>
<evidence type="ECO:0000259" key="4">
    <source>
        <dbReference type="Pfam" id="PF13460"/>
    </source>
</evidence>
<evidence type="ECO:0000313" key="5">
    <source>
        <dbReference type="EMBL" id="KAK4114728.1"/>
    </source>
</evidence>
<dbReference type="Pfam" id="PF13460">
    <property type="entry name" value="NAD_binding_10"/>
    <property type="match status" value="1"/>
</dbReference>
<dbReference type="PANTHER" id="PTHR47706">
    <property type="entry name" value="NMRA-LIKE FAMILY PROTEIN"/>
    <property type="match status" value="1"/>
</dbReference>
<name>A0AAN6YV68_9PEZI</name>
<dbReference type="InterPro" id="IPR051609">
    <property type="entry name" value="NmrA/Isoflavone_reductase-like"/>
</dbReference>
<comment type="similarity">
    <text evidence="1">Belongs to the NmrA-type oxidoreductase family. Isoflavone reductase subfamily.</text>
</comment>
<keyword evidence="6" id="KW-1185">Reference proteome</keyword>
<keyword evidence="3" id="KW-0560">Oxidoreductase</keyword>
<dbReference type="RefSeq" id="XP_064672298.1">
    <property type="nucleotide sequence ID" value="XM_064817515.1"/>
</dbReference>
<dbReference type="InterPro" id="IPR045312">
    <property type="entry name" value="PCBER-like"/>
</dbReference>
<dbReference type="Proteomes" id="UP001302812">
    <property type="component" value="Unassembled WGS sequence"/>
</dbReference>
<evidence type="ECO:0000256" key="2">
    <source>
        <dbReference type="ARBA" id="ARBA00022857"/>
    </source>
</evidence>
<dbReference type="InterPro" id="IPR016040">
    <property type="entry name" value="NAD(P)-bd_dom"/>
</dbReference>
<organism evidence="5 6">
    <name type="scientific">Canariomyces notabilis</name>
    <dbReference type="NCBI Taxonomy" id="2074819"/>
    <lineage>
        <taxon>Eukaryota</taxon>
        <taxon>Fungi</taxon>
        <taxon>Dikarya</taxon>
        <taxon>Ascomycota</taxon>
        <taxon>Pezizomycotina</taxon>
        <taxon>Sordariomycetes</taxon>
        <taxon>Sordariomycetidae</taxon>
        <taxon>Sordariales</taxon>
        <taxon>Chaetomiaceae</taxon>
        <taxon>Canariomyces</taxon>
    </lineage>
</organism>
<gene>
    <name evidence="5" type="ORF">N656DRAFT_796356</name>
</gene>
<comment type="caution">
    <text evidence="5">The sequence shown here is derived from an EMBL/GenBank/DDBJ whole genome shotgun (WGS) entry which is preliminary data.</text>
</comment>
<feature type="domain" description="NAD(P)-binding" evidence="4">
    <location>
        <begin position="14"/>
        <end position="110"/>
    </location>
</feature>